<keyword evidence="1" id="KW-0812">Transmembrane</keyword>
<dbReference type="OrthoDB" id="432881at2759"/>
<dbReference type="Proteomes" id="UP000829999">
    <property type="component" value="Chromosome 6"/>
</dbReference>
<gene>
    <name evidence="3" type="primary">LOC118267869</name>
</gene>
<feature type="transmembrane region" description="Helical" evidence="1">
    <location>
        <begin position="104"/>
        <end position="122"/>
    </location>
</feature>
<sequence>MTKNGDDPERACELECRGLQGLPGRREFVGPVKIVLIESTPLDYRRKTQLLSIPAILMISPFFGGGMLLNRRNRNFQHFLLQISGLICGMTSFGLMAQNLQCSFHGLTGIFGVVFALFASFFGPGVYHSSTGGFCGRIHRKAHVLFGLFSFLNSTACFFCAFLETKVLDWIEIQFHTVVLMIMIFFYTLCVLGSIFIKSNDS</sequence>
<evidence type="ECO:0000313" key="3">
    <source>
        <dbReference type="RefSeq" id="XP_035438009.2"/>
    </source>
</evidence>
<evidence type="ECO:0000313" key="2">
    <source>
        <dbReference type="Proteomes" id="UP000829999"/>
    </source>
</evidence>
<name>A0A9R0D2J4_SPOFR</name>
<dbReference type="AlphaFoldDB" id="A0A9R0D2J4"/>
<feature type="transmembrane region" description="Helical" evidence="1">
    <location>
        <begin position="76"/>
        <end position="97"/>
    </location>
</feature>
<organism evidence="2 3">
    <name type="scientific">Spodoptera frugiperda</name>
    <name type="common">Fall armyworm</name>
    <dbReference type="NCBI Taxonomy" id="7108"/>
    <lineage>
        <taxon>Eukaryota</taxon>
        <taxon>Metazoa</taxon>
        <taxon>Ecdysozoa</taxon>
        <taxon>Arthropoda</taxon>
        <taxon>Hexapoda</taxon>
        <taxon>Insecta</taxon>
        <taxon>Pterygota</taxon>
        <taxon>Neoptera</taxon>
        <taxon>Endopterygota</taxon>
        <taxon>Lepidoptera</taxon>
        <taxon>Glossata</taxon>
        <taxon>Ditrysia</taxon>
        <taxon>Noctuoidea</taxon>
        <taxon>Noctuidae</taxon>
        <taxon>Amphipyrinae</taxon>
        <taxon>Spodoptera</taxon>
    </lineage>
</organism>
<keyword evidence="1" id="KW-0472">Membrane</keyword>
<feature type="transmembrane region" description="Helical" evidence="1">
    <location>
        <begin position="175"/>
        <end position="197"/>
    </location>
</feature>
<dbReference type="RefSeq" id="XP_035438009.2">
    <property type="nucleotide sequence ID" value="XM_035582116.2"/>
</dbReference>
<keyword evidence="2" id="KW-1185">Reference proteome</keyword>
<accession>A0A9R0D2J4</accession>
<feature type="transmembrane region" description="Helical" evidence="1">
    <location>
        <begin position="142"/>
        <end position="163"/>
    </location>
</feature>
<dbReference type="GeneID" id="118267869"/>
<proteinExistence type="predicted"/>
<reference evidence="3" key="1">
    <citation type="submission" date="2025-08" db="UniProtKB">
        <authorList>
            <consortium name="RefSeq"/>
        </authorList>
    </citation>
    <scope>IDENTIFICATION</scope>
    <source>
        <tissue evidence="3">Whole larval tissue</tissue>
    </source>
</reference>
<keyword evidence="1" id="KW-1133">Transmembrane helix</keyword>
<evidence type="ECO:0000256" key="1">
    <source>
        <dbReference type="SAM" id="Phobius"/>
    </source>
</evidence>
<feature type="transmembrane region" description="Helical" evidence="1">
    <location>
        <begin position="50"/>
        <end position="70"/>
    </location>
</feature>
<protein>
    <submittedName>
        <fullName evidence="3">Uncharacterized protein LOC118267869</fullName>
    </submittedName>
</protein>